<name>A0AAE5X5S3_9BRAD</name>
<gene>
    <name evidence="2" type="ORF">EAS56_07945</name>
    <name evidence="1" type="ORF">XH91_30375</name>
</gene>
<evidence type="ECO:0000313" key="3">
    <source>
        <dbReference type="Proteomes" id="UP000288972"/>
    </source>
</evidence>
<sequence length="77" mass="8580">MVFLPHACLRQVARVDGQACLTLQAITPEMDANSSRKQRFPPAHKLAKIGRSPPHAVMPMLGLQAVARQRKLQNLRL</sequence>
<dbReference type="EMBL" id="CP030053">
    <property type="protein sequence ID" value="QAU49243.1"/>
    <property type="molecule type" value="Genomic_DNA"/>
</dbReference>
<accession>A0AAE5X5S3</accession>
<dbReference type="Proteomes" id="UP000288972">
    <property type="component" value="Chromosome"/>
</dbReference>
<protein>
    <submittedName>
        <fullName evidence="1">Uncharacterized protein</fullName>
    </submittedName>
</protein>
<keyword evidence="4" id="KW-1185">Reference proteome</keyword>
<dbReference type="EMBL" id="RDQZ01000004">
    <property type="protein sequence ID" value="RXH15940.1"/>
    <property type="molecule type" value="Genomic_DNA"/>
</dbReference>
<dbReference type="KEGG" id="bgz:XH91_30375"/>
<organism evidence="1 3">
    <name type="scientific">Bradyrhizobium guangzhouense</name>
    <dbReference type="NCBI Taxonomy" id="1325095"/>
    <lineage>
        <taxon>Bacteria</taxon>
        <taxon>Pseudomonadati</taxon>
        <taxon>Pseudomonadota</taxon>
        <taxon>Alphaproteobacteria</taxon>
        <taxon>Hyphomicrobiales</taxon>
        <taxon>Nitrobacteraceae</taxon>
        <taxon>Bradyrhizobium</taxon>
    </lineage>
</organism>
<dbReference type="Proteomes" id="UP000290401">
    <property type="component" value="Unassembled WGS sequence"/>
</dbReference>
<reference evidence="1 3" key="1">
    <citation type="submission" date="2018-06" db="EMBL/GenBank/DDBJ databases">
        <title>Comparative genomics of rhizobia nodulating Arachis hypogaea in China.</title>
        <authorList>
            <person name="Li Y."/>
        </authorList>
    </citation>
    <scope>NUCLEOTIDE SEQUENCE [LARGE SCALE GENOMIC DNA]</scope>
    <source>
        <strain evidence="1 3">CCBAU 51670</strain>
    </source>
</reference>
<evidence type="ECO:0000313" key="2">
    <source>
        <dbReference type="EMBL" id="RXH15940.1"/>
    </source>
</evidence>
<reference evidence="2 4" key="2">
    <citation type="submission" date="2018-10" db="EMBL/GenBank/DDBJ databases">
        <title>Bradyrhizobium sp. nov., effective nodules isolated from peanut in China.</title>
        <authorList>
            <person name="Li Y."/>
        </authorList>
    </citation>
    <scope>NUCLEOTIDE SEQUENCE [LARGE SCALE GENOMIC DNA]</scope>
    <source>
        <strain evidence="2 4">CCBAU 53426</strain>
    </source>
</reference>
<evidence type="ECO:0000313" key="1">
    <source>
        <dbReference type="EMBL" id="QAU49243.1"/>
    </source>
</evidence>
<evidence type="ECO:0000313" key="4">
    <source>
        <dbReference type="Proteomes" id="UP000290401"/>
    </source>
</evidence>
<proteinExistence type="predicted"/>
<dbReference type="AlphaFoldDB" id="A0AAE5X5S3"/>